<dbReference type="AlphaFoldDB" id="A0A918XZM6"/>
<evidence type="ECO:0000313" key="2">
    <source>
        <dbReference type="EMBL" id="GHD84475.1"/>
    </source>
</evidence>
<reference evidence="2" key="1">
    <citation type="journal article" date="2014" name="Int. J. Syst. Evol. Microbiol.">
        <title>Complete genome sequence of Corynebacterium casei LMG S-19264T (=DSM 44701T), isolated from a smear-ripened cheese.</title>
        <authorList>
            <consortium name="US DOE Joint Genome Institute (JGI-PGF)"/>
            <person name="Walter F."/>
            <person name="Albersmeier A."/>
            <person name="Kalinowski J."/>
            <person name="Ruckert C."/>
        </authorList>
    </citation>
    <scope>NUCLEOTIDE SEQUENCE</scope>
    <source>
        <strain evidence="2">JCM 4654</strain>
    </source>
</reference>
<keyword evidence="3" id="KW-1185">Reference proteome</keyword>
<accession>A0A918XZM6</accession>
<dbReference type="EMBL" id="BMVF01000001">
    <property type="protein sequence ID" value="GHD84475.1"/>
    <property type="molecule type" value="Genomic_DNA"/>
</dbReference>
<feature type="region of interest" description="Disordered" evidence="1">
    <location>
        <begin position="1"/>
        <end position="80"/>
    </location>
</feature>
<feature type="compositionally biased region" description="Low complexity" evidence="1">
    <location>
        <begin position="21"/>
        <end position="33"/>
    </location>
</feature>
<sequence>MRSLTHTPETSHSADVPNPETTTAARHSPASRSRTTRARAHSPGGSFARPVVDRVLVMPADRGPKAPPRGWGRCRSAGPGQADIRRNLSLIPLCPVRTAA</sequence>
<name>A0A918XZM6_9ACTN</name>
<organism evidence="2 3">
    <name type="scientific">Streptomyces naganishii JCM 4654</name>
    <dbReference type="NCBI Taxonomy" id="1306179"/>
    <lineage>
        <taxon>Bacteria</taxon>
        <taxon>Bacillati</taxon>
        <taxon>Actinomycetota</taxon>
        <taxon>Actinomycetes</taxon>
        <taxon>Kitasatosporales</taxon>
        <taxon>Streptomycetaceae</taxon>
        <taxon>Streptomyces</taxon>
    </lineage>
</organism>
<gene>
    <name evidence="2" type="ORF">GCM10010508_04700</name>
</gene>
<comment type="caution">
    <text evidence="2">The sequence shown here is derived from an EMBL/GenBank/DDBJ whole genome shotgun (WGS) entry which is preliminary data.</text>
</comment>
<feature type="compositionally biased region" description="Polar residues" evidence="1">
    <location>
        <begin position="1"/>
        <end position="13"/>
    </location>
</feature>
<reference evidence="2" key="2">
    <citation type="submission" date="2020-09" db="EMBL/GenBank/DDBJ databases">
        <authorList>
            <person name="Sun Q."/>
            <person name="Ohkuma M."/>
        </authorList>
    </citation>
    <scope>NUCLEOTIDE SEQUENCE</scope>
    <source>
        <strain evidence="2">JCM 4654</strain>
    </source>
</reference>
<protein>
    <submittedName>
        <fullName evidence="2">Uncharacterized protein</fullName>
    </submittedName>
</protein>
<evidence type="ECO:0000256" key="1">
    <source>
        <dbReference type="SAM" id="MobiDB-lite"/>
    </source>
</evidence>
<evidence type="ECO:0000313" key="3">
    <source>
        <dbReference type="Proteomes" id="UP000608955"/>
    </source>
</evidence>
<dbReference type="Proteomes" id="UP000608955">
    <property type="component" value="Unassembled WGS sequence"/>
</dbReference>
<proteinExistence type="predicted"/>